<keyword evidence="4" id="KW-1185">Reference proteome</keyword>
<dbReference type="RefSeq" id="XP_005837852.1">
    <property type="nucleotide sequence ID" value="XM_005837795.1"/>
</dbReference>
<dbReference type="EnsemblProtists" id="EKX50872">
    <property type="protein sequence ID" value="EKX50872"/>
    <property type="gene ID" value="GUITHDRAFT_151099"/>
</dbReference>
<protein>
    <submittedName>
        <fullName evidence="2 3">Uncharacterized protein</fullName>
    </submittedName>
</protein>
<organism evidence="2">
    <name type="scientific">Guillardia theta (strain CCMP2712)</name>
    <name type="common">Cryptophyte</name>
    <dbReference type="NCBI Taxonomy" id="905079"/>
    <lineage>
        <taxon>Eukaryota</taxon>
        <taxon>Cryptophyceae</taxon>
        <taxon>Pyrenomonadales</taxon>
        <taxon>Geminigeraceae</taxon>
        <taxon>Guillardia</taxon>
    </lineage>
</organism>
<keyword evidence="1" id="KW-0732">Signal</keyword>
<reference evidence="3" key="3">
    <citation type="submission" date="2016-03" db="UniProtKB">
        <authorList>
            <consortium name="EnsemblProtists"/>
        </authorList>
    </citation>
    <scope>IDENTIFICATION</scope>
</reference>
<feature type="signal peptide" evidence="1">
    <location>
        <begin position="1"/>
        <end position="21"/>
    </location>
</feature>
<evidence type="ECO:0000313" key="4">
    <source>
        <dbReference type="Proteomes" id="UP000011087"/>
    </source>
</evidence>
<evidence type="ECO:0000256" key="1">
    <source>
        <dbReference type="SAM" id="SignalP"/>
    </source>
</evidence>
<dbReference type="Proteomes" id="UP000011087">
    <property type="component" value="Unassembled WGS sequence"/>
</dbReference>
<sequence>MQRHRLYVCKFFCLTCGFIITEEDHSVPPPPPPRKNALEEVITAIDKNNEHERANQEATVESG</sequence>
<name>L1JR12_GUITC</name>
<accession>L1JR12</accession>
<dbReference type="AlphaFoldDB" id="L1JR12"/>
<reference evidence="4" key="2">
    <citation type="submission" date="2012-11" db="EMBL/GenBank/DDBJ databases">
        <authorList>
            <person name="Kuo A."/>
            <person name="Curtis B.A."/>
            <person name="Tanifuji G."/>
            <person name="Burki F."/>
            <person name="Gruber A."/>
            <person name="Irimia M."/>
            <person name="Maruyama S."/>
            <person name="Arias M.C."/>
            <person name="Ball S.G."/>
            <person name="Gile G.H."/>
            <person name="Hirakawa Y."/>
            <person name="Hopkins J.F."/>
            <person name="Rensing S.A."/>
            <person name="Schmutz J."/>
            <person name="Symeonidi A."/>
            <person name="Elias M."/>
            <person name="Eveleigh R.J."/>
            <person name="Herman E.K."/>
            <person name="Klute M.J."/>
            <person name="Nakayama T."/>
            <person name="Obornik M."/>
            <person name="Reyes-Prieto A."/>
            <person name="Armbrust E.V."/>
            <person name="Aves S.J."/>
            <person name="Beiko R.G."/>
            <person name="Coutinho P."/>
            <person name="Dacks J.B."/>
            <person name="Durnford D.G."/>
            <person name="Fast N.M."/>
            <person name="Green B.R."/>
            <person name="Grisdale C."/>
            <person name="Hempe F."/>
            <person name="Henrissat B."/>
            <person name="Hoppner M.P."/>
            <person name="Ishida K.-I."/>
            <person name="Kim E."/>
            <person name="Koreny L."/>
            <person name="Kroth P.G."/>
            <person name="Liu Y."/>
            <person name="Malik S.-B."/>
            <person name="Maier U.G."/>
            <person name="McRose D."/>
            <person name="Mock T."/>
            <person name="Neilson J.A."/>
            <person name="Onodera N.T."/>
            <person name="Poole A.M."/>
            <person name="Pritham E.J."/>
            <person name="Richards T.A."/>
            <person name="Rocap G."/>
            <person name="Roy S.W."/>
            <person name="Sarai C."/>
            <person name="Schaack S."/>
            <person name="Shirato S."/>
            <person name="Slamovits C.H."/>
            <person name="Spencer D.F."/>
            <person name="Suzuki S."/>
            <person name="Worden A.Z."/>
            <person name="Zauner S."/>
            <person name="Barry K."/>
            <person name="Bell C."/>
            <person name="Bharti A.K."/>
            <person name="Crow J.A."/>
            <person name="Grimwood J."/>
            <person name="Kramer R."/>
            <person name="Lindquist E."/>
            <person name="Lucas S."/>
            <person name="Salamov A."/>
            <person name="McFadden G.I."/>
            <person name="Lane C.E."/>
            <person name="Keeling P.J."/>
            <person name="Gray M.W."/>
            <person name="Grigoriev I.V."/>
            <person name="Archibald J.M."/>
        </authorList>
    </citation>
    <scope>NUCLEOTIDE SEQUENCE</scope>
    <source>
        <strain evidence="4">CCMP2712</strain>
    </source>
</reference>
<evidence type="ECO:0000313" key="3">
    <source>
        <dbReference type="EnsemblProtists" id="EKX50872"/>
    </source>
</evidence>
<dbReference type="GeneID" id="17307398"/>
<feature type="chain" id="PRO_5008771654" evidence="1">
    <location>
        <begin position="22"/>
        <end position="63"/>
    </location>
</feature>
<gene>
    <name evidence="2" type="ORF">GUITHDRAFT_151099</name>
</gene>
<dbReference type="KEGG" id="gtt:GUITHDRAFT_151099"/>
<evidence type="ECO:0000313" key="2">
    <source>
        <dbReference type="EMBL" id="EKX50872.1"/>
    </source>
</evidence>
<proteinExistence type="predicted"/>
<dbReference type="PaxDb" id="55529-EKX50872"/>
<dbReference type="EMBL" id="JH992977">
    <property type="protein sequence ID" value="EKX50872.1"/>
    <property type="molecule type" value="Genomic_DNA"/>
</dbReference>
<dbReference type="HOGENOM" id="CLU_2890523_0_0_1"/>
<reference evidence="2 4" key="1">
    <citation type="journal article" date="2012" name="Nature">
        <title>Algal genomes reveal evolutionary mosaicism and the fate of nucleomorphs.</title>
        <authorList>
            <consortium name="DOE Joint Genome Institute"/>
            <person name="Curtis B.A."/>
            <person name="Tanifuji G."/>
            <person name="Burki F."/>
            <person name="Gruber A."/>
            <person name="Irimia M."/>
            <person name="Maruyama S."/>
            <person name="Arias M.C."/>
            <person name="Ball S.G."/>
            <person name="Gile G.H."/>
            <person name="Hirakawa Y."/>
            <person name="Hopkins J.F."/>
            <person name="Kuo A."/>
            <person name="Rensing S.A."/>
            <person name="Schmutz J."/>
            <person name="Symeonidi A."/>
            <person name="Elias M."/>
            <person name="Eveleigh R.J."/>
            <person name="Herman E.K."/>
            <person name="Klute M.J."/>
            <person name="Nakayama T."/>
            <person name="Obornik M."/>
            <person name="Reyes-Prieto A."/>
            <person name="Armbrust E.V."/>
            <person name="Aves S.J."/>
            <person name="Beiko R.G."/>
            <person name="Coutinho P."/>
            <person name="Dacks J.B."/>
            <person name="Durnford D.G."/>
            <person name="Fast N.M."/>
            <person name="Green B.R."/>
            <person name="Grisdale C.J."/>
            <person name="Hempel F."/>
            <person name="Henrissat B."/>
            <person name="Hoppner M.P."/>
            <person name="Ishida K."/>
            <person name="Kim E."/>
            <person name="Koreny L."/>
            <person name="Kroth P.G."/>
            <person name="Liu Y."/>
            <person name="Malik S.B."/>
            <person name="Maier U.G."/>
            <person name="McRose D."/>
            <person name="Mock T."/>
            <person name="Neilson J.A."/>
            <person name="Onodera N.T."/>
            <person name="Poole A.M."/>
            <person name="Pritham E.J."/>
            <person name="Richards T.A."/>
            <person name="Rocap G."/>
            <person name="Roy S.W."/>
            <person name="Sarai C."/>
            <person name="Schaack S."/>
            <person name="Shirato S."/>
            <person name="Slamovits C.H."/>
            <person name="Spencer D.F."/>
            <person name="Suzuki S."/>
            <person name="Worden A.Z."/>
            <person name="Zauner S."/>
            <person name="Barry K."/>
            <person name="Bell C."/>
            <person name="Bharti A.K."/>
            <person name="Crow J.A."/>
            <person name="Grimwood J."/>
            <person name="Kramer R."/>
            <person name="Lindquist E."/>
            <person name="Lucas S."/>
            <person name="Salamov A."/>
            <person name="McFadden G.I."/>
            <person name="Lane C.E."/>
            <person name="Keeling P.J."/>
            <person name="Gray M.W."/>
            <person name="Grigoriev I.V."/>
            <person name="Archibald J.M."/>
        </authorList>
    </citation>
    <scope>NUCLEOTIDE SEQUENCE</scope>
    <source>
        <strain evidence="2 4">CCMP2712</strain>
    </source>
</reference>